<accession>A0A4C1XTP9</accession>
<reference evidence="1 2" key="1">
    <citation type="journal article" date="2019" name="Commun. Biol.">
        <title>The bagworm genome reveals a unique fibroin gene that provides high tensile strength.</title>
        <authorList>
            <person name="Kono N."/>
            <person name="Nakamura H."/>
            <person name="Ohtoshi R."/>
            <person name="Tomita M."/>
            <person name="Numata K."/>
            <person name="Arakawa K."/>
        </authorList>
    </citation>
    <scope>NUCLEOTIDE SEQUENCE [LARGE SCALE GENOMIC DNA]</scope>
</reference>
<dbReference type="Proteomes" id="UP000299102">
    <property type="component" value="Unassembled WGS sequence"/>
</dbReference>
<evidence type="ECO:0000313" key="1">
    <source>
        <dbReference type="EMBL" id="GBP65559.1"/>
    </source>
</evidence>
<organism evidence="1 2">
    <name type="scientific">Eumeta variegata</name>
    <name type="common">Bagworm moth</name>
    <name type="synonym">Eumeta japonica</name>
    <dbReference type="NCBI Taxonomy" id="151549"/>
    <lineage>
        <taxon>Eukaryota</taxon>
        <taxon>Metazoa</taxon>
        <taxon>Ecdysozoa</taxon>
        <taxon>Arthropoda</taxon>
        <taxon>Hexapoda</taxon>
        <taxon>Insecta</taxon>
        <taxon>Pterygota</taxon>
        <taxon>Neoptera</taxon>
        <taxon>Endopterygota</taxon>
        <taxon>Lepidoptera</taxon>
        <taxon>Glossata</taxon>
        <taxon>Ditrysia</taxon>
        <taxon>Tineoidea</taxon>
        <taxon>Psychidae</taxon>
        <taxon>Oiketicinae</taxon>
        <taxon>Eumeta</taxon>
    </lineage>
</organism>
<gene>
    <name evidence="1" type="ORF">EVAR_87535_1</name>
</gene>
<name>A0A4C1XTP9_EUMVA</name>
<keyword evidence="2" id="KW-1185">Reference proteome</keyword>
<protein>
    <submittedName>
        <fullName evidence="1">Uncharacterized protein</fullName>
    </submittedName>
</protein>
<evidence type="ECO:0000313" key="2">
    <source>
        <dbReference type="Proteomes" id="UP000299102"/>
    </source>
</evidence>
<dbReference type="EMBL" id="BGZK01000932">
    <property type="protein sequence ID" value="GBP65559.1"/>
    <property type="molecule type" value="Genomic_DNA"/>
</dbReference>
<dbReference type="AlphaFoldDB" id="A0A4C1XTP9"/>
<sequence>MTLDSSPRLLLKVERVPRLSFLLEVVSALRPNSEAVAEIENTKQNKNGGSITSTSITFRANEELAETRRIRRFGHPEIFAGKTVLVTGGTGFSETAY</sequence>
<proteinExistence type="predicted"/>
<comment type="caution">
    <text evidence="1">The sequence shown here is derived from an EMBL/GenBank/DDBJ whole genome shotgun (WGS) entry which is preliminary data.</text>
</comment>